<organism evidence="1 2">
    <name type="scientific">Meishania litoralis</name>
    <dbReference type="NCBI Taxonomy" id="3434685"/>
    <lineage>
        <taxon>Bacteria</taxon>
        <taxon>Pseudomonadati</taxon>
        <taxon>Bacteroidota</taxon>
        <taxon>Flavobacteriia</taxon>
        <taxon>Flavobacteriales</taxon>
        <taxon>Flavobacteriaceae</taxon>
        <taxon>Meishania</taxon>
    </lineage>
</organism>
<comment type="caution">
    <text evidence="1">The sequence shown here is derived from an EMBL/GenBank/DDBJ whole genome shotgun (WGS) entry which is preliminary data.</text>
</comment>
<dbReference type="EMBL" id="JBHFPV010000002">
    <property type="protein sequence ID" value="MFH6603720.1"/>
    <property type="molecule type" value="Genomic_DNA"/>
</dbReference>
<evidence type="ECO:0000313" key="1">
    <source>
        <dbReference type="EMBL" id="MFH6603720.1"/>
    </source>
</evidence>
<evidence type="ECO:0000313" key="2">
    <source>
        <dbReference type="Proteomes" id="UP001595191"/>
    </source>
</evidence>
<sequence length="525" mass="60820">MSNLISPFRNLAVLSLSMFLFACASKEKQLPERPNILFILSDDHTSQAWGIYGGLLKDYVQNDNIERLAREGAVLENVFCTNSICTPSRGSILTGQYSHVNQVYTLNEPLPKGHPNIARTFSDNGYQTAIIGKWHLVEPPEGFDHFNVLPGQGRYWNPILKTKENWKDGPDGSAGKEYKGFSTDVIADLTIEHLEKRDAGKPFLMFCNFKATHEPFDYPERHKNLYEGLEIPEPESLFDFGKETTGRTFKGQILEHLADRWKRATEDENFWTSYPGLPYPLEGLDSVQKRKKIYQKLVKDFMRSGAAIDDNIGKLLDYLESEGIADNTIVIYTADQGYFLGEHGFFDKRLIYEESLRMPFVIRYPKEINGGQRIDDIILNIDFSALMADYAGIEIPEYIQGHSFRENLTGNTPQDWRKQMYYRYWLHHPDRPAHFGIRNERYKLAFFYGQDLGMKGTSKETTPFAWEFYDLQKDPKELHNAYDEIEYKETIAEMKKALVEERKKYRDDDANYPIMKEILESVSLN</sequence>
<reference evidence="1" key="1">
    <citation type="submission" date="2024-09" db="EMBL/GenBank/DDBJ databases">
        <authorList>
            <person name="Liu J."/>
        </authorList>
    </citation>
    <scope>NUCLEOTIDE SEQUENCE</scope>
    <source>
        <strain evidence="1">NBU2967</strain>
    </source>
</reference>
<name>A0ACC7LJJ8_9FLAO</name>
<dbReference type="Proteomes" id="UP001595191">
    <property type="component" value="Unassembled WGS sequence"/>
</dbReference>
<protein>
    <submittedName>
        <fullName evidence="1">Sulfatase</fullName>
    </submittedName>
</protein>
<proteinExistence type="predicted"/>
<keyword evidence="2" id="KW-1185">Reference proteome</keyword>
<accession>A0ACC7LJJ8</accession>
<gene>
    <name evidence="1" type="ORF">ACEZ3G_09555</name>
</gene>